<dbReference type="InterPro" id="IPR003807">
    <property type="entry name" value="DUF202"/>
</dbReference>
<name>A0A841FN27_9ACTN</name>
<dbReference type="AlphaFoldDB" id="A0A841FN27"/>
<evidence type="ECO:0000313" key="7">
    <source>
        <dbReference type="EMBL" id="MBB6037254.1"/>
    </source>
</evidence>
<accession>A0A841FN27</accession>
<proteinExistence type="predicted"/>
<evidence type="ECO:0000256" key="2">
    <source>
        <dbReference type="ARBA" id="ARBA00022692"/>
    </source>
</evidence>
<evidence type="ECO:0000259" key="6">
    <source>
        <dbReference type="Pfam" id="PF02656"/>
    </source>
</evidence>
<organism evidence="7 8">
    <name type="scientific">Phytomonospora endophytica</name>
    <dbReference type="NCBI Taxonomy" id="714109"/>
    <lineage>
        <taxon>Bacteria</taxon>
        <taxon>Bacillati</taxon>
        <taxon>Actinomycetota</taxon>
        <taxon>Actinomycetes</taxon>
        <taxon>Micromonosporales</taxon>
        <taxon>Micromonosporaceae</taxon>
        <taxon>Phytomonospora</taxon>
    </lineage>
</organism>
<comment type="subcellular location">
    <subcellularLocation>
        <location evidence="1">Endomembrane system</location>
        <topology evidence="1">Multi-pass membrane protein</topology>
    </subcellularLocation>
</comment>
<comment type="caution">
    <text evidence="7">The sequence shown here is derived from an EMBL/GenBank/DDBJ whole genome shotgun (WGS) entry which is preliminary data.</text>
</comment>
<dbReference type="EMBL" id="JACHGT010000011">
    <property type="protein sequence ID" value="MBB6037254.1"/>
    <property type="molecule type" value="Genomic_DNA"/>
</dbReference>
<sequence>MSGLAAERTRLAWRRTVLSFSVAIVLFCKPAFTGVVRRADIVIIAVTALLWVLATIAGHRRIVDMDDEAPAAMRPRTAYALAGLVLLLAVAGLAITFM</sequence>
<gene>
    <name evidence="7" type="ORF">HNR73_005127</name>
</gene>
<evidence type="ECO:0000313" key="8">
    <source>
        <dbReference type="Proteomes" id="UP000548476"/>
    </source>
</evidence>
<feature type="transmembrane region" description="Helical" evidence="5">
    <location>
        <begin position="78"/>
        <end position="97"/>
    </location>
</feature>
<dbReference type="RefSeq" id="WP_184790061.1">
    <property type="nucleotide sequence ID" value="NZ_BONT01000107.1"/>
</dbReference>
<feature type="transmembrane region" description="Helical" evidence="5">
    <location>
        <begin position="38"/>
        <end position="57"/>
    </location>
</feature>
<keyword evidence="2 5" id="KW-0812">Transmembrane</keyword>
<dbReference type="Pfam" id="PF02656">
    <property type="entry name" value="DUF202"/>
    <property type="match status" value="1"/>
</dbReference>
<keyword evidence="3 5" id="KW-1133">Transmembrane helix</keyword>
<evidence type="ECO:0000256" key="1">
    <source>
        <dbReference type="ARBA" id="ARBA00004127"/>
    </source>
</evidence>
<evidence type="ECO:0000256" key="4">
    <source>
        <dbReference type="ARBA" id="ARBA00023136"/>
    </source>
</evidence>
<dbReference type="Proteomes" id="UP000548476">
    <property type="component" value="Unassembled WGS sequence"/>
</dbReference>
<feature type="transmembrane region" description="Helical" evidence="5">
    <location>
        <begin position="12"/>
        <end position="32"/>
    </location>
</feature>
<dbReference type="GO" id="GO:0012505">
    <property type="term" value="C:endomembrane system"/>
    <property type="evidence" value="ECO:0007669"/>
    <property type="project" value="UniProtKB-SubCell"/>
</dbReference>
<keyword evidence="4 5" id="KW-0472">Membrane</keyword>
<reference evidence="7 8" key="1">
    <citation type="submission" date="2020-08" db="EMBL/GenBank/DDBJ databases">
        <title>Genomic Encyclopedia of Type Strains, Phase IV (KMG-IV): sequencing the most valuable type-strain genomes for metagenomic binning, comparative biology and taxonomic classification.</title>
        <authorList>
            <person name="Goeker M."/>
        </authorList>
    </citation>
    <scope>NUCLEOTIDE SEQUENCE [LARGE SCALE GENOMIC DNA]</scope>
    <source>
        <strain evidence="7 8">YIM 65646</strain>
    </source>
</reference>
<feature type="domain" description="DUF202" evidence="6">
    <location>
        <begin position="3"/>
        <end position="61"/>
    </location>
</feature>
<protein>
    <submittedName>
        <fullName evidence="7">Uncharacterized membrane protein YidH (DUF202 family)</fullName>
    </submittedName>
</protein>
<keyword evidence="8" id="KW-1185">Reference proteome</keyword>
<evidence type="ECO:0000256" key="5">
    <source>
        <dbReference type="SAM" id="Phobius"/>
    </source>
</evidence>
<evidence type="ECO:0000256" key="3">
    <source>
        <dbReference type="ARBA" id="ARBA00022989"/>
    </source>
</evidence>